<sequence length="211" mass="23523">MRPHEIHNPVELVLISLQHLWKARRGSPGTHRKDRREEWTGPSLSGAGPEHSRPSYSRKPCGAQVGPTYWSPTSLEALAELAVESKWKSGQREDNPTDALTDPCLITTLRPKDLELTEGAADTGGSLATQKPRTTTTDIGPPRLCQWHGPWGLSTIRRRQQRVEGDHSARFASLWDWNGADPVARSDHYTPVPQASNANREKPYYGYLTTA</sequence>
<gene>
    <name evidence="2" type="ORF">NDU88_007126</name>
</gene>
<evidence type="ECO:0000313" key="3">
    <source>
        <dbReference type="Proteomes" id="UP001066276"/>
    </source>
</evidence>
<dbReference type="EMBL" id="JANPWB010000011">
    <property type="protein sequence ID" value="KAJ1128751.1"/>
    <property type="molecule type" value="Genomic_DNA"/>
</dbReference>
<feature type="region of interest" description="Disordered" evidence="1">
    <location>
        <begin position="24"/>
        <end position="63"/>
    </location>
</feature>
<comment type="caution">
    <text evidence="2">The sequence shown here is derived from an EMBL/GenBank/DDBJ whole genome shotgun (WGS) entry which is preliminary data.</text>
</comment>
<dbReference type="AlphaFoldDB" id="A0AAV7PKC0"/>
<evidence type="ECO:0000313" key="2">
    <source>
        <dbReference type="EMBL" id="KAJ1128751.1"/>
    </source>
</evidence>
<feature type="region of interest" description="Disordered" evidence="1">
    <location>
        <begin position="122"/>
        <end position="143"/>
    </location>
</feature>
<proteinExistence type="predicted"/>
<feature type="compositionally biased region" description="Polar residues" evidence="1">
    <location>
        <begin position="126"/>
        <end position="138"/>
    </location>
</feature>
<keyword evidence="3" id="KW-1185">Reference proteome</keyword>
<evidence type="ECO:0000256" key="1">
    <source>
        <dbReference type="SAM" id="MobiDB-lite"/>
    </source>
</evidence>
<protein>
    <submittedName>
        <fullName evidence="2">Uncharacterized protein</fullName>
    </submittedName>
</protein>
<dbReference type="Proteomes" id="UP001066276">
    <property type="component" value="Chromosome 7"/>
</dbReference>
<name>A0AAV7PKC0_PLEWA</name>
<organism evidence="2 3">
    <name type="scientific">Pleurodeles waltl</name>
    <name type="common">Iberian ribbed newt</name>
    <dbReference type="NCBI Taxonomy" id="8319"/>
    <lineage>
        <taxon>Eukaryota</taxon>
        <taxon>Metazoa</taxon>
        <taxon>Chordata</taxon>
        <taxon>Craniata</taxon>
        <taxon>Vertebrata</taxon>
        <taxon>Euteleostomi</taxon>
        <taxon>Amphibia</taxon>
        <taxon>Batrachia</taxon>
        <taxon>Caudata</taxon>
        <taxon>Salamandroidea</taxon>
        <taxon>Salamandridae</taxon>
        <taxon>Pleurodelinae</taxon>
        <taxon>Pleurodeles</taxon>
    </lineage>
</organism>
<feature type="compositionally biased region" description="Basic residues" evidence="1">
    <location>
        <begin position="24"/>
        <end position="34"/>
    </location>
</feature>
<accession>A0AAV7PKC0</accession>
<reference evidence="2" key="1">
    <citation type="journal article" date="2022" name="bioRxiv">
        <title>Sequencing and chromosome-scale assembly of the giantPleurodeles waltlgenome.</title>
        <authorList>
            <person name="Brown T."/>
            <person name="Elewa A."/>
            <person name="Iarovenko S."/>
            <person name="Subramanian E."/>
            <person name="Araus A.J."/>
            <person name="Petzold A."/>
            <person name="Susuki M."/>
            <person name="Suzuki K.-i.T."/>
            <person name="Hayashi T."/>
            <person name="Toyoda A."/>
            <person name="Oliveira C."/>
            <person name="Osipova E."/>
            <person name="Leigh N.D."/>
            <person name="Simon A."/>
            <person name="Yun M.H."/>
        </authorList>
    </citation>
    <scope>NUCLEOTIDE SEQUENCE</scope>
    <source>
        <strain evidence="2">20211129_DDA</strain>
        <tissue evidence="2">Liver</tissue>
    </source>
</reference>